<dbReference type="InterPro" id="IPR004859">
    <property type="entry name" value="Xrn1_N"/>
</dbReference>
<feature type="region of interest" description="Disordered" evidence="5">
    <location>
        <begin position="1884"/>
        <end position="1959"/>
    </location>
</feature>
<dbReference type="InterPro" id="IPR040992">
    <property type="entry name" value="XRN1_D1"/>
</dbReference>
<evidence type="ECO:0000259" key="8">
    <source>
        <dbReference type="Pfam" id="PF18129"/>
    </source>
</evidence>
<feature type="region of interest" description="Disordered" evidence="5">
    <location>
        <begin position="234"/>
        <end position="256"/>
    </location>
</feature>
<dbReference type="Pfam" id="PF17846">
    <property type="entry name" value="XRN_M"/>
    <property type="match status" value="1"/>
</dbReference>
<dbReference type="Pfam" id="PF18334">
    <property type="entry name" value="XRN1_D2_D3"/>
    <property type="match status" value="1"/>
</dbReference>
<evidence type="ECO:0000256" key="2">
    <source>
        <dbReference type="ARBA" id="ARBA00022801"/>
    </source>
</evidence>
<feature type="region of interest" description="Disordered" evidence="5">
    <location>
        <begin position="1800"/>
        <end position="1866"/>
    </location>
</feature>
<feature type="compositionally biased region" description="Polar residues" evidence="5">
    <location>
        <begin position="1800"/>
        <end position="1823"/>
    </location>
</feature>
<name>A0A8J2LLA1_9HEXA</name>
<organism evidence="11 12">
    <name type="scientific">Allacma fusca</name>
    <dbReference type="NCBI Taxonomy" id="39272"/>
    <lineage>
        <taxon>Eukaryota</taxon>
        <taxon>Metazoa</taxon>
        <taxon>Ecdysozoa</taxon>
        <taxon>Arthropoda</taxon>
        <taxon>Hexapoda</taxon>
        <taxon>Collembola</taxon>
        <taxon>Symphypleona</taxon>
        <taxon>Sminthuridae</taxon>
        <taxon>Allacma</taxon>
    </lineage>
</organism>
<keyword evidence="12" id="KW-1185">Reference proteome</keyword>
<accession>A0A8J2LLA1</accession>
<evidence type="ECO:0000313" key="11">
    <source>
        <dbReference type="EMBL" id="CAG7833351.1"/>
    </source>
</evidence>
<dbReference type="Pfam" id="PF03159">
    <property type="entry name" value="XRN_N"/>
    <property type="match status" value="1"/>
</dbReference>
<evidence type="ECO:0000259" key="6">
    <source>
        <dbReference type="Pfam" id="PF03159"/>
    </source>
</evidence>
<feature type="compositionally biased region" description="Polar residues" evidence="5">
    <location>
        <begin position="1626"/>
        <end position="1647"/>
    </location>
</feature>
<evidence type="ECO:0000313" key="12">
    <source>
        <dbReference type="Proteomes" id="UP000708208"/>
    </source>
</evidence>
<dbReference type="InterPro" id="IPR041412">
    <property type="entry name" value="Xrn1_helical"/>
</dbReference>
<dbReference type="EMBL" id="CAJVCH010569848">
    <property type="protein sequence ID" value="CAG7833351.1"/>
    <property type="molecule type" value="Genomic_DNA"/>
</dbReference>
<feature type="compositionally biased region" description="Basic and acidic residues" evidence="5">
    <location>
        <begin position="1520"/>
        <end position="1532"/>
    </location>
</feature>
<dbReference type="GO" id="GO:0000956">
    <property type="term" value="P:nuclear-transcribed mRNA catabolic process"/>
    <property type="evidence" value="ECO:0007669"/>
    <property type="project" value="TreeGrafter"/>
</dbReference>
<evidence type="ECO:0000259" key="10">
    <source>
        <dbReference type="Pfam" id="PF18334"/>
    </source>
</evidence>
<evidence type="ECO:0000256" key="3">
    <source>
        <dbReference type="ARBA" id="ARBA00022839"/>
    </source>
</evidence>
<comment type="similarity">
    <text evidence="4">Belongs to the 5'-3' exonuclease family.</text>
</comment>
<feature type="region of interest" description="Disordered" evidence="5">
    <location>
        <begin position="1600"/>
        <end position="1670"/>
    </location>
</feature>
<dbReference type="GO" id="GO:0005634">
    <property type="term" value="C:nucleus"/>
    <property type="evidence" value="ECO:0007669"/>
    <property type="project" value="TreeGrafter"/>
</dbReference>
<dbReference type="InterPro" id="IPR041385">
    <property type="entry name" value="SH3_12"/>
</dbReference>
<comment type="caution">
    <text evidence="11">The sequence shown here is derived from an EMBL/GenBank/DDBJ whole genome shotgun (WGS) entry which is preliminary data.</text>
</comment>
<dbReference type="OrthoDB" id="372487at2759"/>
<feature type="domain" description="Xrn1 N-terminal" evidence="6">
    <location>
        <begin position="1"/>
        <end position="229"/>
    </location>
</feature>
<evidence type="ECO:0000259" key="9">
    <source>
        <dbReference type="Pfam" id="PF18332"/>
    </source>
</evidence>
<feature type="compositionally biased region" description="Polar residues" evidence="5">
    <location>
        <begin position="1601"/>
        <end position="1612"/>
    </location>
</feature>
<evidence type="ECO:0000256" key="1">
    <source>
        <dbReference type="ARBA" id="ARBA00022722"/>
    </source>
</evidence>
<dbReference type="Pfam" id="PF18332">
    <property type="entry name" value="XRN1_D1"/>
    <property type="match status" value="1"/>
</dbReference>
<dbReference type="FunFam" id="3.40.50.12390:FF:000004">
    <property type="entry name" value="5'-3' exoribonuclease 1"/>
    <property type="match status" value="1"/>
</dbReference>
<feature type="compositionally biased region" description="Low complexity" evidence="5">
    <location>
        <begin position="1842"/>
        <end position="1856"/>
    </location>
</feature>
<evidence type="ECO:0000256" key="5">
    <source>
        <dbReference type="SAM" id="MobiDB-lite"/>
    </source>
</evidence>
<dbReference type="Proteomes" id="UP000708208">
    <property type="component" value="Unassembled WGS sequence"/>
</dbReference>
<dbReference type="InterPro" id="IPR027073">
    <property type="entry name" value="5_3_exoribonuclease"/>
</dbReference>
<dbReference type="GO" id="GO:0004534">
    <property type="term" value="F:5'-3' RNA exonuclease activity"/>
    <property type="evidence" value="ECO:0007669"/>
    <property type="project" value="TreeGrafter"/>
</dbReference>
<feature type="compositionally biased region" description="Polar residues" evidence="5">
    <location>
        <begin position="1909"/>
        <end position="1933"/>
    </location>
</feature>
<keyword evidence="2" id="KW-0378">Hydrolase</keyword>
<reference evidence="11" key="1">
    <citation type="submission" date="2021-06" db="EMBL/GenBank/DDBJ databases">
        <authorList>
            <person name="Hodson N. C."/>
            <person name="Mongue J. A."/>
            <person name="Jaron S. K."/>
        </authorList>
    </citation>
    <scope>NUCLEOTIDE SEQUENCE</scope>
</reference>
<feature type="domain" description="5'-3' exoribonuclease 1 SH3-like" evidence="8">
    <location>
        <begin position="1267"/>
        <end position="1296"/>
    </location>
</feature>
<gene>
    <name evidence="11" type="ORF">AFUS01_LOCUS42986</name>
</gene>
<protein>
    <submittedName>
        <fullName evidence="11">Uncharacterized protein</fullName>
    </submittedName>
</protein>
<dbReference type="InterPro" id="IPR041106">
    <property type="entry name" value="XRN1_D2_D3"/>
</dbReference>
<evidence type="ECO:0000256" key="4">
    <source>
        <dbReference type="ARBA" id="ARBA00038299"/>
    </source>
</evidence>
<dbReference type="GO" id="GO:0003723">
    <property type="term" value="F:RNA binding"/>
    <property type="evidence" value="ECO:0007669"/>
    <property type="project" value="TreeGrafter"/>
</dbReference>
<proteinExistence type="inferred from homology"/>
<feature type="compositionally biased region" description="Basic and acidic residues" evidence="5">
    <location>
        <begin position="1857"/>
        <end position="1866"/>
    </location>
</feature>
<dbReference type="PANTHER" id="PTHR12341:SF7">
    <property type="entry name" value="5'-3' EXORIBONUCLEASE 1"/>
    <property type="match status" value="1"/>
</dbReference>
<feature type="region of interest" description="Disordered" evidence="5">
    <location>
        <begin position="1071"/>
        <end position="1100"/>
    </location>
</feature>
<feature type="domain" description="Xrn1 helical" evidence="7">
    <location>
        <begin position="378"/>
        <end position="740"/>
    </location>
</feature>
<feature type="compositionally biased region" description="Basic and acidic residues" evidence="5">
    <location>
        <begin position="1892"/>
        <end position="1908"/>
    </location>
</feature>
<evidence type="ECO:0000259" key="7">
    <source>
        <dbReference type="Pfam" id="PF17846"/>
    </source>
</evidence>
<keyword evidence="3" id="KW-0269">Exonuclease</keyword>
<keyword evidence="1" id="KW-0540">Nuclease</keyword>
<feature type="domain" description="Exoribonuclease Xrn1 D2/D3" evidence="10">
    <location>
        <begin position="1105"/>
        <end position="1234"/>
    </location>
</feature>
<dbReference type="Pfam" id="PF18129">
    <property type="entry name" value="SH3_12"/>
    <property type="match status" value="1"/>
</dbReference>
<dbReference type="CDD" id="cd18673">
    <property type="entry name" value="PIN_XRN1-2-like"/>
    <property type="match status" value="1"/>
</dbReference>
<feature type="compositionally biased region" description="Basic and acidic residues" evidence="5">
    <location>
        <begin position="1088"/>
        <end position="1100"/>
    </location>
</feature>
<feature type="compositionally biased region" description="Polar residues" evidence="5">
    <location>
        <begin position="1498"/>
        <end position="1519"/>
    </location>
</feature>
<dbReference type="PANTHER" id="PTHR12341">
    <property type="entry name" value="5'-&gt;3' EXORIBONUCLEASE"/>
    <property type="match status" value="1"/>
</dbReference>
<feature type="compositionally biased region" description="Basic and acidic residues" evidence="5">
    <location>
        <begin position="1649"/>
        <end position="1665"/>
    </location>
</feature>
<feature type="region of interest" description="Disordered" evidence="5">
    <location>
        <begin position="1496"/>
        <end position="1537"/>
    </location>
</feature>
<feature type="domain" description="5'-3' exoribonuclease 1 D1" evidence="9">
    <location>
        <begin position="786"/>
        <end position="924"/>
    </location>
</feature>
<feature type="compositionally biased region" description="Basic residues" evidence="5">
    <location>
        <begin position="1071"/>
        <end position="1087"/>
    </location>
</feature>
<dbReference type="GO" id="GO:0016075">
    <property type="term" value="P:rRNA catabolic process"/>
    <property type="evidence" value="ECO:0007669"/>
    <property type="project" value="TreeGrafter"/>
</dbReference>
<sequence>MGIPKFYRWISERYPCLSEKIREYQIPDFDNLYLDMNGIIHTCSHPNDDDVHLRIPEEAVFKEIFRYIDFLFKMIKPRKVFFMAIDGVAPRAKMNQQRGRRFRSAKLALDQEAEAIKKGEKLPSEERFDSNCITPGTEFMARLHEHLQYFVKVKVSTDPLWQREGLVVILSGHDVPGEGEHKIMDYIRHIRSQTDYDAETRHCLYGLDADLIMLGLSTHELHFSLLREEVKFGPIRKRRRPQPPPQTADKKPLDLNSVSVFNHPEQKVENGGTPDEKSENLADVSQNDIVTQTYAAAAKIEPVVGETTPVPSSELSNVEKQIIPPSNDVQRKKKDTYHPPLPEKTTFLLLHLSLMRDYLDEEFSDLKEKLKDNPQIEYNLENIIDDWILMCILVGNDFVPNLPHLHITTNALPMVYARYMNVLPKLGGYINENGLLNLQRFEAFLREISVFDVENFRSTYDDMKYMASKTGKNIVLGDAMMEAFEFDDKDGFKEEAIEGEEPAPSGMMSELQALINRTEETVFGSLPDDETNGESKKGETSLEAFPANDDIFEEDDSPELRLEFAQSKRNYYMTKMDFKEVQKQVQQLAIEYIRAVQWVLLYYYKGVSSWCWYYPAHYAPFASDLINFKDAKLTFDKGQPFRPFEQLLGVLPSQSKKLLPKCYQSLMTNADSPIINFYPEKFEQDLNGKKQDWEAVILIPFIDEIQLLNAMETEYSKLSDNEKFRNSRGKMLVYSYKSHDTGIIEAPGEKFPSLPVSNFNLLGLDDVLYDPETLPKGIHPKAKQDTIYQGFPTIKSISHKSYLMDAQVKVFDMQARDVSMVLDLADENSQSKKLQVEEVAKNLLGKTVWVNWPHLTPALVTGVSDENVKYVEFSNDDLVIDAKYTAAVHKKTVEGLEKRHMTSKAIKLGDVDIVLWAKLMDGRKVRCDKHGRVIVDNLWQKLEQPFAYQTTITNDASIAVFSITGGEVNSFKDLFHVGDTVFLLDRELLGAKAVIQGHDLKRSRVKVDYSVPVYKNVNYEAHKDMYHALKKWNNNNYFSTHEASRMCNLDAYTFSKISGSIFVTVEKGQSPKKKSKGFSKRNQRGRGGKNDDEKSSSEDDIHLAQETKKVNVGLDLKFNKRNQKARGYTTKDVGDRGGKWAYSSKTVKLVRDYVEQFPDFVKYLSSMSSNVRNVDTYLAADIFPDDPIGKIKKMQEWVDGLGLRYSVQRIDLSSDILDDDEIQIIWNHILRCKVTALPDELKSKSIPPNMIYKPGLNRGSVQPVQGQTFQILDRIVCVDPSASMPLGQRGTVVGIQEPQVREQNDAIEESFKATNATMLLTLIILTDPQLDIFDKASEEATIPSTNAVGDSPNGIVKKDMTLALNQFLGLSFNKDDVPQVQCEPKENSTEEDYKPLPRLVKLFPYQVLNITDGEVESYVNVTSDKVCADEAISLDSPPRKVNSQFSTLYNKNNAFVNANNKRIPPLLSVQNPSPFPSKSNKSVVVPAGKYTNFVKATADSQTNNSRTSEFSESNRANNRNSKDKPKNSRRQDAGATEGGAALEQMFSAASKKQTNVTNTKQKKQSTALETVVGARAAASGCNNNKNMETNPSHPIVILKRPQQQAEQHNPSKPFQPDQGNPIFSLLESSLVQQRTCQNTSGTDGGETQSKSDDQQSQKPKGDRRGQQQRNLRNQAPQDVTVQSIQSLQQQNLLQLFQHQAPVNNPSPVVQRPSVHPFPPAPAVRIQPLLPQQQPQLYQGQTFSPHQQHYVRQQYLQHQRDINNIIRQQHMTAQQRQVVLPVQPLIHPSGVHSMPCPPVAMSTNQHKGNNASKTTTSFVPTQVLSGGRGTSSSFSGRSKKVYSTQTTSSNSNANVQVVKRESKDEFTSGKEIPIEELLQEASKKLSMPVNNSKKSDGKFENIKSADSESKSNSGADLLSQLANNLQNFGISNSGKRNDDNPDDANQPRKSRIAANFNFGP</sequence>